<dbReference type="InterPro" id="IPR017978">
    <property type="entry name" value="GPCR_3_C"/>
</dbReference>
<evidence type="ECO:0000256" key="1">
    <source>
        <dbReference type="ARBA" id="ARBA00004141"/>
    </source>
</evidence>
<dbReference type="GO" id="GO:0004965">
    <property type="term" value="F:G protein-coupled GABA receptor activity"/>
    <property type="evidence" value="ECO:0007669"/>
    <property type="project" value="InterPro"/>
</dbReference>
<keyword evidence="4" id="KW-0297">G-protein coupled receptor</keyword>
<dbReference type="GO" id="GO:0007214">
    <property type="term" value="P:gamma-aminobutyric acid signaling pathway"/>
    <property type="evidence" value="ECO:0007669"/>
    <property type="project" value="TreeGrafter"/>
</dbReference>
<evidence type="ECO:0000256" key="4">
    <source>
        <dbReference type="ARBA" id="ARBA00023040"/>
    </source>
</evidence>
<dbReference type="Pfam" id="PF00003">
    <property type="entry name" value="7tm_3"/>
    <property type="match status" value="1"/>
</dbReference>
<feature type="transmembrane region" description="Helical" evidence="10">
    <location>
        <begin position="128"/>
        <end position="149"/>
    </location>
</feature>
<evidence type="ECO:0000256" key="10">
    <source>
        <dbReference type="SAM" id="Phobius"/>
    </source>
</evidence>
<keyword evidence="6" id="KW-0675">Receptor</keyword>
<feature type="transmembrane region" description="Helical" evidence="10">
    <location>
        <begin position="191"/>
        <end position="211"/>
    </location>
</feature>
<accession>V3ZBP4</accession>
<dbReference type="PANTHER" id="PTHR10519:SF20">
    <property type="entry name" value="G-PROTEIN COUPLED RECEPTOR 156-RELATED"/>
    <property type="match status" value="1"/>
</dbReference>
<organism evidence="12 13">
    <name type="scientific">Lottia gigantea</name>
    <name type="common">Giant owl limpet</name>
    <dbReference type="NCBI Taxonomy" id="225164"/>
    <lineage>
        <taxon>Eukaryota</taxon>
        <taxon>Metazoa</taxon>
        <taxon>Spiralia</taxon>
        <taxon>Lophotrochozoa</taxon>
        <taxon>Mollusca</taxon>
        <taxon>Gastropoda</taxon>
        <taxon>Patellogastropoda</taxon>
        <taxon>Lottioidea</taxon>
        <taxon>Lottiidae</taxon>
        <taxon>Lottia</taxon>
    </lineage>
</organism>
<proteinExistence type="predicted"/>
<dbReference type="GO" id="GO:0038039">
    <property type="term" value="C:G protein-coupled receptor heterodimeric complex"/>
    <property type="evidence" value="ECO:0007669"/>
    <property type="project" value="TreeGrafter"/>
</dbReference>
<evidence type="ECO:0000259" key="11">
    <source>
        <dbReference type="PROSITE" id="PS50259"/>
    </source>
</evidence>
<feature type="domain" description="G-protein coupled receptors family 3 profile" evidence="11">
    <location>
        <begin position="84"/>
        <end position="298"/>
    </location>
</feature>
<dbReference type="PRINTS" id="PR01176">
    <property type="entry name" value="GABABRECEPTR"/>
</dbReference>
<keyword evidence="8" id="KW-0807">Transducer</keyword>
<dbReference type="STRING" id="225164.V3ZBP4"/>
<dbReference type="PROSITE" id="PS51257">
    <property type="entry name" value="PROKAR_LIPOPROTEIN"/>
    <property type="match status" value="1"/>
</dbReference>
<dbReference type="EMBL" id="KB202685">
    <property type="protein sequence ID" value="ESO88443.1"/>
    <property type="molecule type" value="Genomic_DNA"/>
</dbReference>
<name>V3ZBP4_LOTGI</name>
<keyword evidence="5 10" id="KW-0472">Membrane</keyword>
<protein>
    <recommendedName>
        <fullName evidence="11">G-protein coupled receptors family 3 profile domain-containing protein</fullName>
    </recommendedName>
</protein>
<evidence type="ECO:0000313" key="13">
    <source>
        <dbReference type="Proteomes" id="UP000030746"/>
    </source>
</evidence>
<evidence type="ECO:0000256" key="5">
    <source>
        <dbReference type="ARBA" id="ARBA00023136"/>
    </source>
</evidence>
<comment type="subcellular location">
    <subcellularLocation>
        <location evidence="1">Membrane</location>
        <topology evidence="1">Multi-pass membrane protein</topology>
    </subcellularLocation>
</comment>
<feature type="transmembrane region" description="Helical" evidence="10">
    <location>
        <begin position="52"/>
        <end position="69"/>
    </location>
</feature>
<dbReference type="OMA" id="TYLSWET"/>
<dbReference type="CTD" id="20240134"/>
<dbReference type="PROSITE" id="PS50259">
    <property type="entry name" value="G_PROTEIN_RECEP_F3_4"/>
    <property type="match status" value="1"/>
</dbReference>
<feature type="compositionally biased region" description="Basic residues" evidence="9">
    <location>
        <begin position="530"/>
        <end position="539"/>
    </location>
</feature>
<evidence type="ECO:0000313" key="12">
    <source>
        <dbReference type="EMBL" id="ESO88443.1"/>
    </source>
</evidence>
<dbReference type="AlphaFoldDB" id="V3ZBP4"/>
<gene>
    <name evidence="12" type="ORF">LOTGIDRAFT_165568</name>
</gene>
<reference evidence="12 13" key="1">
    <citation type="journal article" date="2013" name="Nature">
        <title>Insights into bilaterian evolution from three spiralian genomes.</title>
        <authorList>
            <person name="Simakov O."/>
            <person name="Marletaz F."/>
            <person name="Cho S.J."/>
            <person name="Edsinger-Gonzales E."/>
            <person name="Havlak P."/>
            <person name="Hellsten U."/>
            <person name="Kuo D.H."/>
            <person name="Larsson T."/>
            <person name="Lv J."/>
            <person name="Arendt D."/>
            <person name="Savage R."/>
            <person name="Osoegawa K."/>
            <person name="de Jong P."/>
            <person name="Grimwood J."/>
            <person name="Chapman J.A."/>
            <person name="Shapiro H."/>
            <person name="Aerts A."/>
            <person name="Otillar R.P."/>
            <person name="Terry A.Y."/>
            <person name="Boore J.L."/>
            <person name="Grigoriev I.V."/>
            <person name="Lindberg D.R."/>
            <person name="Seaver E.C."/>
            <person name="Weisblat D.A."/>
            <person name="Putnam N.H."/>
            <person name="Rokhsar D.S."/>
        </authorList>
    </citation>
    <scope>NUCLEOTIDE SEQUENCE [LARGE SCALE GENOMIC DNA]</scope>
</reference>
<evidence type="ECO:0000256" key="9">
    <source>
        <dbReference type="SAM" id="MobiDB-lite"/>
    </source>
</evidence>
<dbReference type="KEGG" id="lgi:LOTGIDRAFT_165568"/>
<keyword evidence="3 10" id="KW-1133">Transmembrane helix</keyword>
<dbReference type="GeneID" id="20240134"/>
<dbReference type="RefSeq" id="XP_009060851.1">
    <property type="nucleotide sequence ID" value="XM_009062603.1"/>
</dbReference>
<feature type="transmembrane region" description="Helical" evidence="10">
    <location>
        <begin position="254"/>
        <end position="276"/>
    </location>
</feature>
<feature type="transmembrane region" description="Helical" evidence="10">
    <location>
        <begin position="12"/>
        <end position="32"/>
    </location>
</feature>
<dbReference type="InterPro" id="IPR002455">
    <property type="entry name" value="GPCR3_GABA-B"/>
</dbReference>
<evidence type="ECO:0000256" key="7">
    <source>
        <dbReference type="ARBA" id="ARBA00023180"/>
    </source>
</evidence>
<evidence type="ECO:0000256" key="8">
    <source>
        <dbReference type="ARBA" id="ARBA00023224"/>
    </source>
</evidence>
<keyword evidence="13" id="KW-1185">Reference proteome</keyword>
<evidence type="ECO:0000256" key="2">
    <source>
        <dbReference type="ARBA" id="ARBA00022692"/>
    </source>
</evidence>
<evidence type="ECO:0000256" key="3">
    <source>
        <dbReference type="ARBA" id="ARBA00022989"/>
    </source>
</evidence>
<feature type="region of interest" description="Disordered" evidence="9">
    <location>
        <begin position="519"/>
        <end position="544"/>
    </location>
</feature>
<dbReference type="Proteomes" id="UP000030746">
    <property type="component" value="Unassembled WGS sequence"/>
</dbReference>
<feature type="region of interest" description="Disordered" evidence="9">
    <location>
        <begin position="363"/>
        <end position="407"/>
    </location>
</feature>
<feature type="transmembrane region" description="Helical" evidence="10">
    <location>
        <begin position="223"/>
        <end position="242"/>
    </location>
</feature>
<feature type="transmembrane region" description="Helical" evidence="10">
    <location>
        <begin position="89"/>
        <end position="107"/>
    </location>
</feature>
<dbReference type="PANTHER" id="PTHR10519">
    <property type="entry name" value="GABA-B RECEPTOR"/>
    <property type="match status" value="1"/>
</dbReference>
<dbReference type="HOGENOM" id="CLU_469500_0_0_1"/>
<evidence type="ECO:0000256" key="6">
    <source>
        <dbReference type="ARBA" id="ARBA00023170"/>
    </source>
</evidence>
<dbReference type="OrthoDB" id="2150267at2759"/>
<keyword evidence="7" id="KW-0325">Glycoprotein</keyword>
<keyword evidence="2 10" id="KW-0812">Transmembrane</keyword>
<sequence>METVKENGLVVAVMSWIIGCVIALVSLVYLVLNIKLRNTRLIKMSSPNLNCLVASGGILASITCLLYGVDHFIDKNHQQLSNFCQLRAAFLTCAFTLLYGPLVAKCWRVNRIFEQGSLKRVVIRDSRLYLLIGALLFGDVLMMAAWQIVDPLHYTTVASLTKEPKLWKGNSSINLSVTIIPTCSCNNLPTWLTLMFLLKAPVLITSLVLAWRTRDVLIPSMNDSYSIIISSLTTLFVTATVFTLKTIHFASPDIVTVVILLGIGISTIVTTSMVFVPKLLLWWRNPEKSALRLSINSKSTHNVTGINTADILEDDMFTMVAENISMKKSLQEKDAAINVLQGHLTNAQQKLMEISLDQEARLDSGLDSDGNTTSLEDSPKRGTPSTPPQNTTVSLPETPRQPSLKSFSSSSSVVEYHKLCRLRDSIAEDLTLARDLSSDIRISITKDIHAAEKITRKGSFRYESVKSRQELAGSITKSYNLTNSCDTYDYVSSCVTSSSNLHHPPLKALQYSSSESIDTLPNDKLYPDNHRRKKQKRIPRRNELNKSVYFIPTDPQQVNCAMTKSMDTDTFV</sequence>
<dbReference type="CDD" id="cd15047">
    <property type="entry name" value="7tmC_GABA-B-like"/>
    <property type="match status" value="1"/>
</dbReference>